<dbReference type="Gene3D" id="3.40.50.720">
    <property type="entry name" value="NAD(P)-binding Rossmann-like Domain"/>
    <property type="match status" value="1"/>
</dbReference>
<name>A0A177CDH9_9PLEO</name>
<keyword evidence="2" id="KW-0560">Oxidoreductase</keyword>
<evidence type="ECO:0000313" key="3">
    <source>
        <dbReference type="EMBL" id="OAG05693.1"/>
    </source>
</evidence>
<protein>
    <submittedName>
        <fullName evidence="3">Putative short-chain dehydrogenase</fullName>
    </submittedName>
</protein>
<dbReference type="InterPro" id="IPR036291">
    <property type="entry name" value="NAD(P)-bd_dom_sf"/>
</dbReference>
<evidence type="ECO:0000256" key="1">
    <source>
        <dbReference type="ARBA" id="ARBA00006484"/>
    </source>
</evidence>
<dbReference type="GO" id="GO:0016491">
    <property type="term" value="F:oxidoreductase activity"/>
    <property type="evidence" value="ECO:0007669"/>
    <property type="project" value="UniProtKB-KW"/>
</dbReference>
<dbReference type="Pfam" id="PF00106">
    <property type="entry name" value="adh_short"/>
    <property type="match status" value="1"/>
</dbReference>
<dbReference type="STRING" id="1460663.A0A177CDH9"/>
<dbReference type="InterPro" id="IPR002347">
    <property type="entry name" value="SDR_fam"/>
</dbReference>
<evidence type="ECO:0000256" key="2">
    <source>
        <dbReference type="ARBA" id="ARBA00023002"/>
    </source>
</evidence>
<dbReference type="PANTHER" id="PTHR24320:SF272">
    <property type="entry name" value="NAD(P)-BINDING ROSSMANN-FOLD SUPERFAMILY PROTEIN"/>
    <property type="match status" value="1"/>
</dbReference>
<dbReference type="RefSeq" id="XP_018036058.1">
    <property type="nucleotide sequence ID" value="XM_018181433.1"/>
</dbReference>
<proteinExistence type="inferred from homology"/>
<keyword evidence="4" id="KW-1185">Reference proteome</keyword>
<comment type="similarity">
    <text evidence="1">Belongs to the short-chain dehydrogenases/reductases (SDR) family.</text>
</comment>
<dbReference type="Proteomes" id="UP000077069">
    <property type="component" value="Unassembled WGS sequence"/>
</dbReference>
<gene>
    <name evidence="3" type="ORF">CC84DRAFT_1196047</name>
</gene>
<reference evidence="3 4" key="1">
    <citation type="submission" date="2016-05" db="EMBL/GenBank/DDBJ databases">
        <title>Comparative analysis of secretome profiles of manganese(II)-oxidizing ascomycete fungi.</title>
        <authorList>
            <consortium name="DOE Joint Genome Institute"/>
            <person name="Zeiner C.A."/>
            <person name="Purvine S.O."/>
            <person name="Zink E.M."/>
            <person name="Wu S."/>
            <person name="Pasa-Tolic L."/>
            <person name="Chaput D.L."/>
            <person name="Haridas S."/>
            <person name="Grigoriev I.V."/>
            <person name="Santelli C.M."/>
            <person name="Hansel C.M."/>
        </authorList>
    </citation>
    <scope>NUCLEOTIDE SEQUENCE [LARGE SCALE GENOMIC DNA]</scope>
    <source>
        <strain evidence="3 4">AP3s5-JAC2a</strain>
    </source>
</reference>
<dbReference type="SUPFAM" id="SSF51735">
    <property type="entry name" value="NAD(P)-binding Rossmann-fold domains"/>
    <property type="match status" value="1"/>
</dbReference>
<organism evidence="3 4">
    <name type="scientific">Paraphaeosphaeria sporulosa</name>
    <dbReference type="NCBI Taxonomy" id="1460663"/>
    <lineage>
        <taxon>Eukaryota</taxon>
        <taxon>Fungi</taxon>
        <taxon>Dikarya</taxon>
        <taxon>Ascomycota</taxon>
        <taxon>Pezizomycotina</taxon>
        <taxon>Dothideomycetes</taxon>
        <taxon>Pleosporomycetidae</taxon>
        <taxon>Pleosporales</taxon>
        <taxon>Massarineae</taxon>
        <taxon>Didymosphaeriaceae</taxon>
        <taxon>Paraphaeosphaeria</taxon>
    </lineage>
</organism>
<dbReference type="PANTHER" id="PTHR24320">
    <property type="entry name" value="RETINOL DEHYDROGENASE"/>
    <property type="match status" value="1"/>
</dbReference>
<dbReference type="EMBL" id="KV441552">
    <property type="protein sequence ID" value="OAG05693.1"/>
    <property type="molecule type" value="Genomic_DNA"/>
</dbReference>
<dbReference type="InParanoid" id="A0A177CDH9"/>
<dbReference type="GeneID" id="28764919"/>
<dbReference type="PRINTS" id="PR00081">
    <property type="entry name" value="GDHRDH"/>
</dbReference>
<evidence type="ECO:0000313" key="4">
    <source>
        <dbReference type="Proteomes" id="UP000077069"/>
    </source>
</evidence>
<dbReference type="AlphaFoldDB" id="A0A177CDH9"/>
<dbReference type="OrthoDB" id="191139at2759"/>
<sequence>MSDPFNPYAAEHAAPAGPGDARPTAFQIVKDEGRVGKLSDKVIFITGASSGLGIETARALHETGAKLYLGVRDLEKGKKVVDDILSKSTINGDIELLQIGLDSLESVRKAAEEFKTRSGKLNILINNAGIMALPHRTLTQDGHEAQFATNHLAHFLLFQLLKPLLLSSASPAFSSRVVALSSLSHRVGTINFDDLTLKDNYHPFLAYGQSKLANLWMANHITRLYAPQNLFANAVHPGVIFTPLVKHMDAAELEEVRQDEEKMKGIKSVEQGAATTVWAAVGKCWEGKGGKYLENVRVSPPAPEDADFIVEGYSKLAYDEAGEKKLWETSNALVGFED</sequence>
<accession>A0A177CDH9</accession>